<keyword evidence="4 6" id="KW-1133">Transmembrane helix</keyword>
<evidence type="ECO:0000313" key="10">
    <source>
        <dbReference type="Proteomes" id="UP000516957"/>
    </source>
</evidence>
<dbReference type="PANTHER" id="PTHR35007">
    <property type="entry name" value="INTEGRAL MEMBRANE PROTEIN-RELATED"/>
    <property type="match status" value="1"/>
</dbReference>
<dbReference type="PANTHER" id="PTHR35007:SF1">
    <property type="entry name" value="PILUS ASSEMBLY PROTEIN"/>
    <property type="match status" value="1"/>
</dbReference>
<evidence type="ECO:0000313" key="9">
    <source>
        <dbReference type="EMBL" id="NYD58457.1"/>
    </source>
</evidence>
<dbReference type="InterPro" id="IPR042094">
    <property type="entry name" value="T2SS_GspF_sf"/>
</dbReference>
<dbReference type="RefSeq" id="WP_179616063.1">
    <property type="nucleotide sequence ID" value="NZ_CP059163.1"/>
</dbReference>
<feature type="transmembrane region" description="Helical" evidence="6">
    <location>
        <begin position="612"/>
        <end position="630"/>
    </location>
</feature>
<keyword evidence="2" id="KW-1003">Cell membrane</keyword>
<reference evidence="9 10" key="1">
    <citation type="submission" date="2020-07" db="EMBL/GenBank/DDBJ databases">
        <title>Sequencing the genomes of 1000 actinobacteria strains.</title>
        <authorList>
            <person name="Klenk H.-P."/>
        </authorList>
    </citation>
    <scope>NUCLEOTIDE SEQUENCE [LARGE SCALE GENOMIC DNA]</scope>
    <source>
        <strain evidence="9 10">DSM 18965</strain>
    </source>
</reference>
<dbReference type="AlphaFoldDB" id="A0A7Y9F2L4"/>
<dbReference type="Proteomes" id="UP000516957">
    <property type="component" value="Unassembled WGS sequence"/>
</dbReference>
<dbReference type="SUPFAM" id="SSF53300">
    <property type="entry name" value="vWA-like"/>
    <property type="match status" value="1"/>
</dbReference>
<dbReference type="SMART" id="SM00327">
    <property type="entry name" value="VWA"/>
    <property type="match status" value="1"/>
</dbReference>
<dbReference type="PROSITE" id="PS50234">
    <property type="entry name" value="VWFA"/>
    <property type="match status" value="1"/>
</dbReference>
<dbReference type="GO" id="GO:0005886">
    <property type="term" value="C:plasma membrane"/>
    <property type="evidence" value="ECO:0007669"/>
    <property type="project" value="UniProtKB-SubCell"/>
</dbReference>
<dbReference type="Pfam" id="PF13519">
    <property type="entry name" value="VWA_2"/>
    <property type="match status" value="1"/>
</dbReference>
<dbReference type="Pfam" id="PF00482">
    <property type="entry name" value="T2SSF"/>
    <property type="match status" value="1"/>
</dbReference>
<comment type="caution">
    <text evidence="9">The sequence shown here is derived from an EMBL/GenBank/DDBJ whole genome shotgun (WGS) entry which is preliminary data.</text>
</comment>
<dbReference type="Gene3D" id="3.40.50.410">
    <property type="entry name" value="von Willebrand factor, type A domain"/>
    <property type="match status" value="1"/>
</dbReference>
<feature type="domain" description="VWFA" evidence="8">
    <location>
        <begin position="87"/>
        <end position="259"/>
    </location>
</feature>
<sequence length="638" mass="65632">MRPRSLPLLLLLLVLLGAGPAAAAGTGGEASIAYAEPTAEGVSLLVSVPAGADVDPASVAVTIGGQDVSARAEAAGSAGSASTVQRSAVLAIDTSNSMAGERFEAAQQAARDFLAQAPDDVLVGVVTFAGEVATPQVLTADRDAARAVIDSLTLSRGTALHEAVLAAVELAGTEGQRTVLVLSDGADTTSTPLDEAAAAVAAAEVGLDVISLRGADARLRELAAAGDGRVVPATSEALAAAFAAEAEELERQLLVTAALPADLDATEQTVRVTLDSPGGPVVAEAFVPVAQSVAGGTGVDDLVATDNGWSAPGWTIWVGGAALGVGLVALAVLLVPRRQAAPGPAERVDAYAAATMRPGTPVVAPTRVDPEQALAQAKQAAGQVLRRNRGLEARIAARLEAAGSELKAPEWLLVHVGIIVGTGLLGLLLGGGSIGVALVLLALGALGPWLYLGVRRSRRRKKFDELLPETLGLISGSLSAGLSLSQSVDTVVREGQEPIAGEFRRVLAETRLGVTLEEALEGVAERFDSKDFEWVVMAIRIQRQVGGNLAELLDTVAGTMRERAYIKRQVAALAAEGKLSAYVLGGLPPLFLLYLFFTQRDYVMVLFTDPRGLIMLVGAGLWLGVGAFWMSKLIKVEV</sequence>
<keyword evidence="3 6" id="KW-0812">Transmembrane</keyword>
<dbReference type="InterPro" id="IPR002035">
    <property type="entry name" value="VWF_A"/>
</dbReference>
<protein>
    <submittedName>
        <fullName evidence="9">Tight adherence protein B</fullName>
    </submittedName>
</protein>
<evidence type="ECO:0000256" key="6">
    <source>
        <dbReference type="SAM" id="Phobius"/>
    </source>
</evidence>
<evidence type="ECO:0000256" key="1">
    <source>
        <dbReference type="ARBA" id="ARBA00004651"/>
    </source>
</evidence>
<name>A0A7Y9F2L4_9ACTN</name>
<dbReference type="InterPro" id="IPR018076">
    <property type="entry name" value="T2SS_GspF_dom"/>
</dbReference>
<feature type="signal peptide" evidence="7">
    <location>
        <begin position="1"/>
        <end position="23"/>
    </location>
</feature>
<dbReference type="EMBL" id="JACCBE010000001">
    <property type="protein sequence ID" value="NYD58457.1"/>
    <property type="molecule type" value="Genomic_DNA"/>
</dbReference>
<keyword evidence="7" id="KW-0732">Signal</keyword>
<dbReference type="InterPro" id="IPR036465">
    <property type="entry name" value="vWFA_dom_sf"/>
</dbReference>
<feature type="transmembrane region" description="Helical" evidence="6">
    <location>
        <begin position="411"/>
        <end position="428"/>
    </location>
</feature>
<feature type="transmembrane region" description="Helical" evidence="6">
    <location>
        <begin position="579"/>
        <end position="597"/>
    </location>
</feature>
<accession>A0A7Y9F2L4</accession>
<evidence type="ECO:0000256" key="5">
    <source>
        <dbReference type="ARBA" id="ARBA00023136"/>
    </source>
</evidence>
<feature type="transmembrane region" description="Helical" evidence="6">
    <location>
        <begin position="314"/>
        <end position="335"/>
    </location>
</feature>
<feature type="chain" id="PRO_5030695894" evidence="7">
    <location>
        <begin position="24"/>
        <end position="638"/>
    </location>
</feature>
<evidence type="ECO:0000256" key="3">
    <source>
        <dbReference type="ARBA" id="ARBA00022692"/>
    </source>
</evidence>
<evidence type="ECO:0000256" key="7">
    <source>
        <dbReference type="SAM" id="SignalP"/>
    </source>
</evidence>
<keyword evidence="5 6" id="KW-0472">Membrane</keyword>
<gene>
    <name evidence="9" type="ORF">BKA08_002695</name>
</gene>
<comment type="subcellular location">
    <subcellularLocation>
        <location evidence="1">Cell membrane</location>
        <topology evidence="1">Multi-pass membrane protein</topology>
    </subcellularLocation>
</comment>
<evidence type="ECO:0000256" key="4">
    <source>
        <dbReference type="ARBA" id="ARBA00022989"/>
    </source>
</evidence>
<evidence type="ECO:0000256" key="2">
    <source>
        <dbReference type="ARBA" id="ARBA00022475"/>
    </source>
</evidence>
<keyword evidence="10" id="KW-1185">Reference proteome</keyword>
<proteinExistence type="predicted"/>
<dbReference type="Gene3D" id="1.20.81.30">
    <property type="entry name" value="Type II secretion system (T2SS), domain F"/>
    <property type="match status" value="1"/>
</dbReference>
<organism evidence="9 10">
    <name type="scientific">Nocardioides marinisabuli</name>
    <dbReference type="NCBI Taxonomy" id="419476"/>
    <lineage>
        <taxon>Bacteria</taxon>
        <taxon>Bacillati</taxon>
        <taxon>Actinomycetota</taxon>
        <taxon>Actinomycetes</taxon>
        <taxon>Propionibacteriales</taxon>
        <taxon>Nocardioidaceae</taxon>
        <taxon>Nocardioides</taxon>
    </lineage>
</organism>
<evidence type="ECO:0000259" key="8">
    <source>
        <dbReference type="PROSITE" id="PS50234"/>
    </source>
</evidence>
<feature type="transmembrane region" description="Helical" evidence="6">
    <location>
        <begin position="434"/>
        <end position="452"/>
    </location>
</feature>
<dbReference type="CDD" id="cd00198">
    <property type="entry name" value="vWFA"/>
    <property type="match status" value="1"/>
</dbReference>